<accession>A0A0S2ISF2</accession>
<dbReference type="Proteomes" id="UP000058857">
    <property type="component" value="Chromosome 1"/>
</dbReference>
<evidence type="ECO:0000313" key="1">
    <source>
        <dbReference type="EMBL" id="ALO26591.1"/>
    </source>
</evidence>
<sequence>MGYSNSSKGFSLKKYLCEFSYRMKFMDKFSRYRNYGSANEKSLVRIPTKLFIKPAWVGFILNL</sequence>
<organism evidence="1">
    <name type="scientific">Leptospira borgpetersenii serovar Ballum</name>
    <dbReference type="NCBI Taxonomy" id="280505"/>
    <lineage>
        <taxon>Bacteria</taxon>
        <taxon>Pseudomonadati</taxon>
        <taxon>Spirochaetota</taxon>
        <taxon>Spirochaetia</taxon>
        <taxon>Leptospirales</taxon>
        <taxon>Leptospiraceae</taxon>
        <taxon>Leptospira</taxon>
    </lineage>
</organism>
<gene>
    <name evidence="1" type="ORF">LBBP_02345</name>
</gene>
<proteinExistence type="predicted"/>
<dbReference type="PATRIC" id="fig|280505.15.peg.2292"/>
<evidence type="ECO:0000313" key="2">
    <source>
        <dbReference type="Proteomes" id="UP000058857"/>
    </source>
</evidence>
<protein>
    <submittedName>
        <fullName evidence="1">Uncharacterized protein</fullName>
    </submittedName>
</protein>
<name>A0A0S2ISF2_LEPBO</name>
<reference evidence="1 2" key="1">
    <citation type="journal article" date="2015" name="PLoS Negl. Trop. Dis.">
        <title>Distribution of Plasmids in Distinct Leptospira Pathogenic Species.</title>
        <authorList>
            <person name="Wang Y."/>
            <person name="Zhuang X."/>
            <person name="Zhong Y."/>
            <person name="Zhang C."/>
            <person name="Zhang Y."/>
            <person name="Zeng L."/>
            <person name="Zhu Y."/>
            <person name="He P."/>
            <person name="Dong K."/>
            <person name="Pal U."/>
            <person name="Guo X."/>
            <person name="Qin J."/>
        </authorList>
    </citation>
    <scope>NUCLEOTIDE SEQUENCE [LARGE SCALE GENOMIC DNA]</scope>
    <source>
        <strain evidence="1 2">56604</strain>
    </source>
</reference>
<dbReference type="AlphaFoldDB" id="A0A0S2ISF2"/>
<dbReference type="EMBL" id="CP012029">
    <property type="protein sequence ID" value="ALO26591.1"/>
    <property type="molecule type" value="Genomic_DNA"/>
</dbReference>